<comment type="caution">
    <text evidence="2">The sequence shown here is derived from an EMBL/GenBank/DDBJ whole genome shotgun (WGS) entry which is preliminary data.</text>
</comment>
<accession>A0A941D901</accession>
<reference evidence="2" key="1">
    <citation type="submission" date="2021-04" db="EMBL/GenBank/DDBJ databases">
        <title>Phycicoccus avicenniae sp. nov., a novel endophytic actinomycetes isolated from branch of Avicennia mariana.</title>
        <authorList>
            <person name="Tuo L."/>
        </authorList>
    </citation>
    <scope>NUCLEOTIDE SEQUENCE</scope>
    <source>
        <strain evidence="2">BSK3Z-2</strain>
    </source>
</reference>
<keyword evidence="3" id="KW-1185">Reference proteome</keyword>
<evidence type="ECO:0000313" key="3">
    <source>
        <dbReference type="Proteomes" id="UP000677016"/>
    </source>
</evidence>
<sequence length="86" mass="9167">MTLLVVYLGIALAVALTGLAVRSSSSRSEDTRCVGSWCVLTCLAWPLTVFTATAMLLRDDTRREDDAAEDPFLGAHGLVQPGTGVR</sequence>
<feature type="transmembrane region" description="Helical" evidence="1">
    <location>
        <begin position="34"/>
        <end position="57"/>
    </location>
</feature>
<evidence type="ECO:0000313" key="2">
    <source>
        <dbReference type="EMBL" id="MBR7743711.1"/>
    </source>
</evidence>
<proteinExistence type="predicted"/>
<evidence type="ECO:0000256" key="1">
    <source>
        <dbReference type="SAM" id="Phobius"/>
    </source>
</evidence>
<dbReference type="EMBL" id="JAGSNF010000015">
    <property type="protein sequence ID" value="MBR7743711.1"/>
    <property type="molecule type" value="Genomic_DNA"/>
</dbReference>
<keyword evidence="1" id="KW-0472">Membrane</keyword>
<protein>
    <submittedName>
        <fullName evidence="2">Uncharacterized protein</fullName>
    </submittedName>
</protein>
<dbReference type="AlphaFoldDB" id="A0A941D901"/>
<keyword evidence="1" id="KW-0812">Transmembrane</keyword>
<organism evidence="2 3">
    <name type="scientific">Phycicoccus avicenniae</name>
    <dbReference type="NCBI Taxonomy" id="2828860"/>
    <lineage>
        <taxon>Bacteria</taxon>
        <taxon>Bacillati</taxon>
        <taxon>Actinomycetota</taxon>
        <taxon>Actinomycetes</taxon>
        <taxon>Micrococcales</taxon>
        <taxon>Intrasporangiaceae</taxon>
        <taxon>Phycicoccus</taxon>
    </lineage>
</organism>
<dbReference type="RefSeq" id="WP_211602975.1">
    <property type="nucleotide sequence ID" value="NZ_JAGSNF010000015.1"/>
</dbReference>
<keyword evidence="1" id="KW-1133">Transmembrane helix</keyword>
<dbReference type="Proteomes" id="UP000677016">
    <property type="component" value="Unassembled WGS sequence"/>
</dbReference>
<gene>
    <name evidence="2" type="ORF">KC207_10460</name>
</gene>
<name>A0A941D901_9MICO</name>